<evidence type="ECO:0000313" key="5">
    <source>
        <dbReference type="EMBL" id="MDQ0535615.1"/>
    </source>
</evidence>
<dbReference type="Gene3D" id="1.10.10.10">
    <property type="entry name" value="Winged helix-like DNA-binding domain superfamily/Winged helix DNA-binding domain"/>
    <property type="match status" value="1"/>
</dbReference>
<proteinExistence type="predicted"/>
<dbReference type="PROSITE" id="PS51118">
    <property type="entry name" value="HTH_HXLR"/>
    <property type="match status" value="1"/>
</dbReference>
<dbReference type="RefSeq" id="WP_307354511.1">
    <property type="nucleotide sequence ID" value="NZ_JAGINO010000021.1"/>
</dbReference>
<keyword evidence="6" id="KW-1185">Reference proteome</keyword>
<keyword evidence="2 5" id="KW-0238">DNA-binding</keyword>
<evidence type="ECO:0000256" key="3">
    <source>
        <dbReference type="ARBA" id="ARBA00023163"/>
    </source>
</evidence>
<reference evidence="5 6" key="1">
    <citation type="submission" date="2023-07" db="EMBL/GenBank/DDBJ databases">
        <title>Genomic Encyclopedia of Type Strains, Phase IV (KMG-IV): sequencing the most valuable type-strain genomes for metagenomic binning, comparative biology and taxonomic classification.</title>
        <authorList>
            <person name="Goeker M."/>
        </authorList>
    </citation>
    <scope>NUCLEOTIDE SEQUENCE [LARGE SCALE GENOMIC DNA]</scope>
    <source>
        <strain evidence="5 6">DSM 19922</strain>
    </source>
</reference>
<gene>
    <name evidence="5" type="ORF">QO018_004499</name>
</gene>
<dbReference type="InterPro" id="IPR036390">
    <property type="entry name" value="WH_DNA-bd_sf"/>
</dbReference>
<dbReference type="PANTHER" id="PTHR33204">
    <property type="entry name" value="TRANSCRIPTIONAL REGULATOR, MARR FAMILY"/>
    <property type="match status" value="1"/>
</dbReference>
<dbReference type="Pfam" id="PF01638">
    <property type="entry name" value="HxlR"/>
    <property type="match status" value="1"/>
</dbReference>
<name>A0ABU0MQ61_9PROT</name>
<evidence type="ECO:0000256" key="2">
    <source>
        <dbReference type="ARBA" id="ARBA00023125"/>
    </source>
</evidence>
<evidence type="ECO:0000256" key="1">
    <source>
        <dbReference type="ARBA" id="ARBA00023015"/>
    </source>
</evidence>
<evidence type="ECO:0000259" key="4">
    <source>
        <dbReference type="PROSITE" id="PS51118"/>
    </source>
</evidence>
<accession>A0ABU0MQ61</accession>
<keyword evidence="3" id="KW-0804">Transcription</keyword>
<dbReference type="SUPFAM" id="SSF46785">
    <property type="entry name" value="Winged helix' DNA-binding domain"/>
    <property type="match status" value="1"/>
</dbReference>
<feature type="domain" description="HTH hxlR-type" evidence="4">
    <location>
        <begin position="22"/>
        <end position="123"/>
    </location>
</feature>
<dbReference type="InterPro" id="IPR036388">
    <property type="entry name" value="WH-like_DNA-bd_sf"/>
</dbReference>
<dbReference type="PANTHER" id="PTHR33204:SF39">
    <property type="entry name" value="TRANSCRIPTIONAL REGULATORY PROTEIN"/>
    <property type="match status" value="1"/>
</dbReference>
<comment type="caution">
    <text evidence="5">The sequence shown here is derived from an EMBL/GenBank/DDBJ whole genome shotgun (WGS) entry which is preliminary data.</text>
</comment>
<dbReference type="EMBL" id="JAUSVU010000019">
    <property type="protein sequence ID" value="MDQ0535615.1"/>
    <property type="molecule type" value="Genomic_DNA"/>
</dbReference>
<evidence type="ECO:0000313" key="6">
    <source>
        <dbReference type="Proteomes" id="UP001244552"/>
    </source>
</evidence>
<dbReference type="Proteomes" id="UP001244552">
    <property type="component" value="Unassembled WGS sequence"/>
</dbReference>
<dbReference type="GO" id="GO:0003677">
    <property type="term" value="F:DNA binding"/>
    <property type="evidence" value="ECO:0007669"/>
    <property type="project" value="UniProtKB-KW"/>
</dbReference>
<organism evidence="5 6">
    <name type="scientific">Azospirillum picis</name>
    <dbReference type="NCBI Taxonomy" id="488438"/>
    <lineage>
        <taxon>Bacteria</taxon>
        <taxon>Pseudomonadati</taxon>
        <taxon>Pseudomonadota</taxon>
        <taxon>Alphaproteobacteria</taxon>
        <taxon>Rhodospirillales</taxon>
        <taxon>Azospirillaceae</taxon>
        <taxon>Azospirillum</taxon>
    </lineage>
</organism>
<sequence length="143" mass="16407">MERVIHGRPYIETKDGPRFKPCAPNSVLARLGDKWTILVMSHLAVAPGHRLRFSTLKGGIEGITQRMLTLTLRNLERDGLLVRHYFPEVPPRVEYELTEMGASMLPALEGFTSWIRENWPRIVDCRHAYDEAQQRAEDQDAPV</sequence>
<protein>
    <submittedName>
        <fullName evidence="5">DNA-binding HxlR family transcriptional regulator</fullName>
    </submittedName>
</protein>
<keyword evidence="1" id="KW-0805">Transcription regulation</keyword>
<dbReference type="InterPro" id="IPR002577">
    <property type="entry name" value="HTH_HxlR"/>
</dbReference>